<organism evidence="1 2">
    <name type="scientific">Nocardiopsis alborubida</name>
    <dbReference type="NCBI Taxonomy" id="146802"/>
    <lineage>
        <taxon>Bacteria</taxon>
        <taxon>Bacillati</taxon>
        <taxon>Actinomycetota</taxon>
        <taxon>Actinomycetes</taxon>
        <taxon>Streptosporangiales</taxon>
        <taxon>Nocardiopsidaceae</taxon>
        <taxon>Nocardiopsis</taxon>
    </lineage>
</organism>
<gene>
    <name evidence="1" type="ORF">HGB44_00985</name>
</gene>
<proteinExistence type="predicted"/>
<comment type="caution">
    <text evidence="1">The sequence shown here is derived from an EMBL/GenBank/DDBJ whole genome shotgun (WGS) entry which is preliminary data.</text>
</comment>
<dbReference type="AlphaFoldDB" id="A0A7X6MAL3"/>
<name>A0A7X6MAL3_9ACTN</name>
<accession>A0A7X6MAL3</accession>
<sequence length="332" mass="35059">MFGGGTGEGVDVITHHSRSKAALALGLVVVLSACSAGQADQQQQDQQSSEALVEPATTQAQDWAQVADALGREGQLSDDTVYRVGFPRSDLDVTSRGVQIGAGFALGSYAAFTRYEDGTTMMMGDLVVTEEELPGVTDALQDNGIDQTAVHQHLLDHEPAVWWTHFHAHGQDAAALAQGVDEALEATATPREAQDGPSQELDLDTAAVDEAMGTQGRAQGGVYKFSFARTGQVTSGDHVLPSGMGVATVINFQPTGGGKAAVNGDFVMTADEVQGVIQALREGGIDIVALHNHALNDQPRLFYMHFWANDDAATLARALRNAVDQHQVEPTG</sequence>
<reference evidence="1 2" key="1">
    <citation type="submission" date="2020-04" db="EMBL/GenBank/DDBJ databases">
        <title>MicrobeNet Type strains.</title>
        <authorList>
            <person name="Nicholson A.C."/>
        </authorList>
    </citation>
    <scope>NUCLEOTIDE SEQUENCE [LARGE SCALE GENOMIC DNA]</scope>
    <source>
        <strain evidence="1 2">ATCC 23612</strain>
    </source>
</reference>
<protein>
    <submittedName>
        <fullName evidence="1">DUF1259 domain-containing protein</fullName>
    </submittedName>
</protein>
<dbReference type="Pfam" id="PF07485">
    <property type="entry name" value="DUF1529"/>
    <property type="match status" value="2"/>
</dbReference>
<dbReference type="EMBL" id="JAAXPG010000001">
    <property type="protein sequence ID" value="NKY96255.1"/>
    <property type="molecule type" value="Genomic_DNA"/>
</dbReference>
<evidence type="ECO:0000313" key="2">
    <source>
        <dbReference type="Proteomes" id="UP000553209"/>
    </source>
</evidence>
<evidence type="ECO:0000313" key="1">
    <source>
        <dbReference type="EMBL" id="NKY96255.1"/>
    </source>
</evidence>
<keyword evidence="2" id="KW-1185">Reference proteome</keyword>
<dbReference type="Proteomes" id="UP000553209">
    <property type="component" value="Unassembled WGS sequence"/>
</dbReference>
<dbReference type="InterPro" id="IPR011094">
    <property type="entry name" value="Uncharacterised_LppY/LpqO"/>
</dbReference>